<organism evidence="2 3">
    <name type="scientific">Vigna angularis var. angularis</name>
    <dbReference type="NCBI Taxonomy" id="157739"/>
    <lineage>
        <taxon>Eukaryota</taxon>
        <taxon>Viridiplantae</taxon>
        <taxon>Streptophyta</taxon>
        <taxon>Embryophyta</taxon>
        <taxon>Tracheophyta</taxon>
        <taxon>Spermatophyta</taxon>
        <taxon>Magnoliopsida</taxon>
        <taxon>eudicotyledons</taxon>
        <taxon>Gunneridae</taxon>
        <taxon>Pentapetalae</taxon>
        <taxon>rosids</taxon>
        <taxon>fabids</taxon>
        <taxon>Fabales</taxon>
        <taxon>Fabaceae</taxon>
        <taxon>Papilionoideae</taxon>
        <taxon>50 kb inversion clade</taxon>
        <taxon>NPAAA clade</taxon>
        <taxon>indigoferoid/millettioid clade</taxon>
        <taxon>Phaseoleae</taxon>
        <taxon>Vigna</taxon>
    </lineage>
</organism>
<keyword evidence="1" id="KW-0812">Transmembrane</keyword>
<dbReference type="AlphaFoldDB" id="A0A0S3SX81"/>
<evidence type="ECO:0000313" key="3">
    <source>
        <dbReference type="Proteomes" id="UP000291084"/>
    </source>
</evidence>
<evidence type="ECO:0000256" key="1">
    <source>
        <dbReference type="SAM" id="Phobius"/>
    </source>
</evidence>
<protein>
    <submittedName>
        <fullName evidence="2">Uncharacterized protein</fullName>
    </submittedName>
</protein>
<accession>A0A0S3SX81</accession>
<reference evidence="2 3" key="1">
    <citation type="journal article" date="2015" name="Sci. Rep.">
        <title>The power of single molecule real-time sequencing technology in the de novo assembly of a eukaryotic genome.</title>
        <authorList>
            <person name="Sakai H."/>
            <person name="Naito K."/>
            <person name="Ogiso-Tanaka E."/>
            <person name="Takahashi Y."/>
            <person name="Iseki K."/>
            <person name="Muto C."/>
            <person name="Satou K."/>
            <person name="Teruya K."/>
            <person name="Shiroma A."/>
            <person name="Shimoji M."/>
            <person name="Hirano T."/>
            <person name="Itoh T."/>
            <person name="Kaga A."/>
            <person name="Tomooka N."/>
        </authorList>
    </citation>
    <scope>NUCLEOTIDE SEQUENCE [LARGE SCALE GENOMIC DNA]</scope>
    <source>
        <strain evidence="3">cv. Shumari</strain>
    </source>
</reference>
<feature type="transmembrane region" description="Helical" evidence="1">
    <location>
        <begin position="27"/>
        <end position="45"/>
    </location>
</feature>
<keyword evidence="3" id="KW-1185">Reference proteome</keyword>
<name>A0A0S3SX81_PHAAN</name>
<gene>
    <name evidence="2" type="primary">Vigan.09G104000</name>
    <name evidence="2" type="ORF">VIGAN_09104000</name>
</gene>
<sequence length="85" mass="9870">MPKLSVGPLCVISVCFSSLLWTIPFSFHLQYIFSLLVLHVTVHQLKRNKTWYPPLCHFPLNFLQPINHSCLFKLHGLQLVLLGRE</sequence>
<dbReference type="Proteomes" id="UP000291084">
    <property type="component" value="Chromosome 9"/>
</dbReference>
<dbReference type="EMBL" id="AP015042">
    <property type="protein sequence ID" value="BAT97562.1"/>
    <property type="molecule type" value="Genomic_DNA"/>
</dbReference>
<keyword evidence="1" id="KW-0472">Membrane</keyword>
<keyword evidence="1" id="KW-1133">Transmembrane helix</keyword>
<evidence type="ECO:0000313" key="2">
    <source>
        <dbReference type="EMBL" id="BAT97562.1"/>
    </source>
</evidence>
<proteinExistence type="predicted"/>